<proteinExistence type="predicted"/>
<accession>A0A212EW78</accession>
<evidence type="ECO:0000313" key="3">
    <source>
        <dbReference type="Proteomes" id="UP000007151"/>
    </source>
</evidence>
<dbReference type="AlphaFoldDB" id="A0A212EW78"/>
<protein>
    <submittedName>
        <fullName evidence="2">Uncharacterized protein</fullName>
    </submittedName>
</protein>
<dbReference type="KEGG" id="dpl:KGM_210808A"/>
<dbReference type="Proteomes" id="UP000007151">
    <property type="component" value="Unassembled WGS sequence"/>
</dbReference>
<comment type="caution">
    <text evidence="2">The sequence shown here is derived from an EMBL/GenBank/DDBJ whole genome shotgun (WGS) entry which is preliminary data.</text>
</comment>
<gene>
    <name evidence="2" type="ORF">KGM_210808A</name>
</gene>
<name>A0A212EW78_DANPL</name>
<keyword evidence="3" id="KW-1185">Reference proteome</keyword>
<dbReference type="InParanoid" id="A0A212EW78"/>
<sequence length="59" mass="6820">MQRSGDQCKPSSHKFKNSRAGRKAAETQRLSRWTHVDYRAVIRILNFKVVGQAAMQNFI</sequence>
<feature type="compositionally biased region" description="Basic residues" evidence="1">
    <location>
        <begin position="11"/>
        <end position="22"/>
    </location>
</feature>
<evidence type="ECO:0000313" key="2">
    <source>
        <dbReference type="EMBL" id="OWR45721.1"/>
    </source>
</evidence>
<reference evidence="2 3" key="1">
    <citation type="journal article" date="2011" name="Cell">
        <title>The monarch butterfly genome yields insights into long-distance migration.</title>
        <authorList>
            <person name="Zhan S."/>
            <person name="Merlin C."/>
            <person name="Boore J.L."/>
            <person name="Reppert S.M."/>
        </authorList>
    </citation>
    <scope>NUCLEOTIDE SEQUENCE [LARGE SCALE GENOMIC DNA]</scope>
    <source>
        <strain evidence="2">F-2</strain>
    </source>
</reference>
<feature type="non-terminal residue" evidence="2">
    <location>
        <position position="59"/>
    </location>
</feature>
<feature type="region of interest" description="Disordered" evidence="1">
    <location>
        <begin position="1"/>
        <end position="26"/>
    </location>
</feature>
<organism evidence="2 3">
    <name type="scientific">Danaus plexippus plexippus</name>
    <dbReference type="NCBI Taxonomy" id="278856"/>
    <lineage>
        <taxon>Eukaryota</taxon>
        <taxon>Metazoa</taxon>
        <taxon>Ecdysozoa</taxon>
        <taxon>Arthropoda</taxon>
        <taxon>Hexapoda</taxon>
        <taxon>Insecta</taxon>
        <taxon>Pterygota</taxon>
        <taxon>Neoptera</taxon>
        <taxon>Endopterygota</taxon>
        <taxon>Lepidoptera</taxon>
        <taxon>Glossata</taxon>
        <taxon>Ditrysia</taxon>
        <taxon>Papilionoidea</taxon>
        <taxon>Nymphalidae</taxon>
        <taxon>Danainae</taxon>
        <taxon>Danaini</taxon>
        <taxon>Danaina</taxon>
        <taxon>Danaus</taxon>
        <taxon>Danaus</taxon>
    </lineage>
</organism>
<dbReference type="EMBL" id="AGBW02012075">
    <property type="protein sequence ID" value="OWR45721.1"/>
    <property type="molecule type" value="Genomic_DNA"/>
</dbReference>
<evidence type="ECO:0000256" key="1">
    <source>
        <dbReference type="SAM" id="MobiDB-lite"/>
    </source>
</evidence>